<dbReference type="PRINTS" id="PR01036">
    <property type="entry name" value="TCRTETB"/>
</dbReference>
<dbReference type="Pfam" id="PF00571">
    <property type="entry name" value="CBS"/>
    <property type="match status" value="2"/>
</dbReference>
<evidence type="ECO:0000256" key="4">
    <source>
        <dbReference type="ARBA" id="ARBA00022692"/>
    </source>
</evidence>
<evidence type="ECO:0000256" key="8">
    <source>
        <dbReference type="SAM" id="Phobius"/>
    </source>
</evidence>
<dbReference type="EMBL" id="FRDN01000004">
    <property type="protein sequence ID" value="SHN59657.1"/>
    <property type="molecule type" value="Genomic_DNA"/>
</dbReference>
<evidence type="ECO:0000313" key="12">
    <source>
        <dbReference type="Proteomes" id="UP000184010"/>
    </source>
</evidence>
<evidence type="ECO:0000256" key="1">
    <source>
        <dbReference type="ARBA" id="ARBA00004651"/>
    </source>
</evidence>
<feature type="transmembrane region" description="Helical" evidence="8">
    <location>
        <begin position="260"/>
        <end position="285"/>
    </location>
</feature>
<dbReference type="RefSeq" id="WP_072771620.1">
    <property type="nucleotide sequence ID" value="NZ_FRDN01000004.1"/>
</dbReference>
<dbReference type="STRING" id="1121395.SAMN02745215_01082"/>
<name>A0A1M7SMF3_9FIRM</name>
<dbReference type="GO" id="GO:0005886">
    <property type="term" value="C:plasma membrane"/>
    <property type="evidence" value="ECO:0007669"/>
    <property type="project" value="UniProtKB-SubCell"/>
</dbReference>
<dbReference type="SMART" id="SM00116">
    <property type="entry name" value="CBS"/>
    <property type="match status" value="2"/>
</dbReference>
<dbReference type="PROSITE" id="PS51371">
    <property type="entry name" value="CBS"/>
    <property type="match status" value="2"/>
</dbReference>
<dbReference type="AlphaFoldDB" id="A0A1M7SMF3"/>
<keyword evidence="2" id="KW-0813">Transport</keyword>
<feature type="domain" description="CBS" evidence="10">
    <location>
        <begin position="561"/>
        <end position="616"/>
    </location>
</feature>
<keyword evidence="5 8" id="KW-1133">Transmembrane helix</keyword>
<dbReference type="Gene3D" id="1.20.1720.10">
    <property type="entry name" value="Multidrug resistance protein D"/>
    <property type="match status" value="1"/>
</dbReference>
<keyword evidence="3" id="KW-1003">Cell membrane</keyword>
<feature type="domain" description="CBS" evidence="10">
    <location>
        <begin position="473"/>
        <end position="533"/>
    </location>
</feature>
<dbReference type="SUPFAM" id="SSF54631">
    <property type="entry name" value="CBS-domain pair"/>
    <property type="match status" value="1"/>
</dbReference>
<feature type="transmembrane region" description="Helical" evidence="8">
    <location>
        <begin position="160"/>
        <end position="181"/>
    </location>
</feature>
<reference evidence="12" key="1">
    <citation type="submission" date="2016-12" db="EMBL/GenBank/DDBJ databases">
        <authorList>
            <person name="Varghese N."/>
            <person name="Submissions S."/>
        </authorList>
    </citation>
    <scope>NUCLEOTIDE SEQUENCE [LARGE SCALE GENOMIC DNA]</scope>
    <source>
        <strain evidence="12">DSM 11544</strain>
    </source>
</reference>
<keyword evidence="7" id="KW-0129">CBS domain</keyword>
<dbReference type="PROSITE" id="PS50850">
    <property type="entry name" value="MFS"/>
    <property type="match status" value="1"/>
</dbReference>
<dbReference type="InterPro" id="IPR000644">
    <property type="entry name" value="CBS_dom"/>
</dbReference>
<feature type="transmembrane region" description="Helical" evidence="8">
    <location>
        <begin position="432"/>
        <end position="450"/>
    </location>
</feature>
<evidence type="ECO:0000256" key="3">
    <source>
        <dbReference type="ARBA" id="ARBA00022475"/>
    </source>
</evidence>
<gene>
    <name evidence="11" type="ORF">SAMN02745215_01082</name>
</gene>
<dbReference type="Proteomes" id="UP000184010">
    <property type="component" value="Unassembled WGS sequence"/>
</dbReference>
<feature type="transmembrane region" description="Helical" evidence="8">
    <location>
        <begin position="46"/>
        <end position="66"/>
    </location>
</feature>
<evidence type="ECO:0000313" key="11">
    <source>
        <dbReference type="EMBL" id="SHN59657.1"/>
    </source>
</evidence>
<keyword evidence="12" id="KW-1185">Reference proteome</keyword>
<dbReference type="GO" id="GO:0022857">
    <property type="term" value="F:transmembrane transporter activity"/>
    <property type="evidence" value="ECO:0007669"/>
    <property type="project" value="InterPro"/>
</dbReference>
<proteinExistence type="predicted"/>
<evidence type="ECO:0000259" key="9">
    <source>
        <dbReference type="PROSITE" id="PS50850"/>
    </source>
</evidence>
<evidence type="ECO:0000256" key="5">
    <source>
        <dbReference type="ARBA" id="ARBA00022989"/>
    </source>
</evidence>
<feature type="transmembrane region" description="Helical" evidence="8">
    <location>
        <begin position="103"/>
        <end position="124"/>
    </location>
</feature>
<keyword evidence="4 8" id="KW-0812">Transmembrane</keyword>
<dbReference type="PANTHER" id="PTHR42718:SF24">
    <property type="entry name" value="MAJOR FACILITATOR SUPERFAMILY (MFS) PROFILE DOMAIN-CONTAINING PROTEIN"/>
    <property type="match status" value="1"/>
</dbReference>
<dbReference type="Gene3D" id="1.20.1250.20">
    <property type="entry name" value="MFS general substrate transporter like domains"/>
    <property type="match status" value="1"/>
</dbReference>
<feature type="transmembrane region" description="Helical" evidence="8">
    <location>
        <begin position="73"/>
        <end position="91"/>
    </location>
</feature>
<evidence type="ECO:0000256" key="2">
    <source>
        <dbReference type="ARBA" id="ARBA00022448"/>
    </source>
</evidence>
<protein>
    <submittedName>
        <fullName evidence="11">Drug resistance transporter, EmrB/QacA subfamily</fullName>
    </submittedName>
</protein>
<dbReference type="SUPFAM" id="SSF103473">
    <property type="entry name" value="MFS general substrate transporter"/>
    <property type="match status" value="1"/>
</dbReference>
<feature type="transmembrane region" description="Helical" evidence="8">
    <location>
        <begin position="350"/>
        <end position="371"/>
    </location>
</feature>
<sequence length="622" mass="67488">MNKQAKITAVVLMLGAFISVLNQTLINPALPTIMEELHIEATTAQWLVSGFTLVNAIVIAISAFLMDRFRTKQLFLSIFVLFLAGSLLASWGVNFTVLLIGRLLQAICAGIMMPLSMTIILLLFPHEKRGSAMGMYSLVIMVAPAIGPVLAGVLTDKVGWRIMFLVMAVLAGAIILLASLIMKNYGDVKQTTLDKPSFTMASLGLLALLYGFSLLGNISMILTASALVLAGVVILFLFVRRQLSLTQPFLQIKVLGNAQYRNGTIILMLIQASLAAATITLPIYIQTVRGMSATVSGMVMMPGAILGAVFGYFAGKLYDAFGARYVGLFGGFLLLLGSLGMALFDFDTTIGFMTAAYTLRSVGLMLANTPINMWSIKKLPDEILHHGNAVGITLRQVATTLCTAVMVSVMSFASSVYAAKGEIQSQMYGISMTYWLSVVIGLVALILVAVKVKNRKKTVAAVTEAVYELDIAMRADPYTVSCDDNLKQVVEKFIGYKTSGLPIIDAQKHLIGFVSDGDVMRYFTKQDLRFVAEFYSAVIPDTDTLNSKARKLLSMNVMEIASPNAIAVSHDTPLLEVCEIFSRRKINKLPVTQNDILIGTISRGDIMRALMTRLPLGGEDCL</sequence>
<evidence type="ECO:0000256" key="7">
    <source>
        <dbReference type="PROSITE-ProRule" id="PRU00703"/>
    </source>
</evidence>
<feature type="domain" description="Major facilitator superfamily (MFS) profile" evidence="9">
    <location>
        <begin position="8"/>
        <end position="456"/>
    </location>
</feature>
<feature type="transmembrane region" description="Helical" evidence="8">
    <location>
        <begin position="136"/>
        <end position="154"/>
    </location>
</feature>
<dbReference type="InterPro" id="IPR020846">
    <property type="entry name" value="MFS_dom"/>
</dbReference>
<feature type="transmembrane region" description="Helical" evidence="8">
    <location>
        <begin position="392"/>
        <end position="412"/>
    </location>
</feature>
<dbReference type="InterPro" id="IPR046342">
    <property type="entry name" value="CBS_dom_sf"/>
</dbReference>
<accession>A0A1M7SMF3</accession>
<dbReference type="PANTHER" id="PTHR42718">
    <property type="entry name" value="MAJOR FACILITATOR SUPERFAMILY MULTIDRUG TRANSPORTER MFSC"/>
    <property type="match status" value="1"/>
</dbReference>
<dbReference type="InterPro" id="IPR036259">
    <property type="entry name" value="MFS_trans_sf"/>
</dbReference>
<dbReference type="InterPro" id="IPR004638">
    <property type="entry name" value="EmrB-like"/>
</dbReference>
<keyword evidence="6 8" id="KW-0472">Membrane</keyword>
<dbReference type="InterPro" id="IPR011701">
    <property type="entry name" value="MFS"/>
</dbReference>
<feature type="transmembrane region" description="Helical" evidence="8">
    <location>
        <begin position="193"/>
        <end position="212"/>
    </location>
</feature>
<comment type="subcellular location">
    <subcellularLocation>
        <location evidence="1">Cell membrane</location>
        <topology evidence="1">Multi-pass membrane protein</topology>
    </subcellularLocation>
</comment>
<dbReference type="Pfam" id="PF07690">
    <property type="entry name" value="MFS_1"/>
    <property type="match status" value="1"/>
</dbReference>
<feature type="transmembrane region" description="Helical" evidence="8">
    <location>
        <begin position="218"/>
        <end position="239"/>
    </location>
</feature>
<dbReference type="Gene3D" id="3.10.580.10">
    <property type="entry name" value="CBS-domain"/>
    <property type="match status" value="1"/>
</dbReference>
<feature type="transmembrane region" description="Helical" evidence="8">
    <location>
        <begin position="325"/>
        <end position="344"/>
    </location>
</feature>
<organism evidence="11 12">
    <name type="scientific">Desulfitobacterium chlororespirans DSM 11544</name>
    <dbReference type="NCBI Taxonomy" id="1121395"/>
    <lineage>
        <taxon>Bacteria</taxon>
        <taxon>Bacillati</taxon>
        <taxon>Bacillota</taxon>
        <taxon>Clostridia</taxon>
        <taxon>Eubacteriales</taxon>
        <taxon>Desulfitobacteriaceae</taxon>
        <taxon>Desulfitobacterium</taxon>
    </lineage>
</organism>
<evidence type="ECO:0000259" key="10">
    <source>
        <dbReference type="PROSITE" id="PS51371"/>
    </source>
</evidence>
<dbReference type="CDD" id="cd17503">
    <property type="entry name" value="MFS_LmrB_MDR_like"/>
    <property type="match status" value="1"/>
</dbReference>
<evidence type="ECO:0000256" key="6">
    <source>
        <dbReference type="ARBA" id="ARBA00023136"/>
    </source>
</evidence>
<dbReference type="NCBIfam" id="TIGR00711">
    <property type="entry name" value="efflux_EmrB"/>
    <property type="match status" value="1"/>
</dbReference>
<feature type="transmembrane region" description="Helical" evidence="8">
    <location>
        <begin position="291"/>
        <end position="313"/>
    </location>
</feature>